<dbReference type="Gene3D" id="3.40.50.10420">
    <property type="entry name" value="NagB/RpiA/CoA transferase-like"/>
    <property type="match status" value="1"/>
</dbReference>
<keyword evidence="5" id="KW-0460">Magnesium</keyword>
<reference evidence="6 7" key="1">
    <citation type="submission" date="2019-12" db="EMBL/GenBank/DDBJ databases">
        <title>Genomic-based taxomic classification of the family Erythrobacteraceae.</title>
        <authorList>
            <person name="Xu L."/>
        </authorList>
    </citation>
    <scope>NUCLEOTIDE SEQUENCE [LARGE SCALE GENOMIC DNA]</scope>
    <source>
        <strain evidence="6 7">DSM 18604</strain>
    </source>
</reference>
<evidence type="ECO:0000256" key="4">
    <source>
        <dbReference type="PIRSR" id="PIRSR006806-1"/>
    </source>
</evidence>
<feature type="binding site" evidence="4">
    <location>
        <position position="62"/>
    </location>
    <ligand>
        <name>substrate</name>
    </ligand>
</feature>
<dbReference type="PIRSF" id="PIRSF006806">
    <property type="entry name" value="FTHF_cligase"/>
    <property type="match status" value="1"/>
</dbReference>
<dbReference type="PANTHER" id="PTHR23407">
    <property type="entry name" value="ATPASE INHIBITOR/5-FORMYLTETRAHYDROFOLATE CYCLO-LIGASE"/>
    <property type="match status" value="1"/>
</dbReference>
<dbReference type="SUPFAM" id="SSF100950">
    <property type="entry name" value="NagB/RpiA/CoA transferase-like"/>
    <property type="match status" value="1"/>
</dbReference>
<dbReference type="GO" id="GO:0035999">
    <property type="term" value="P:tetrahydrofolate interconversion"/>
    <property type="evidence" value="ECO:0007669"/>
    <property type="project" value="TreeGrafter"/>
</dbReference>
<dbReference type="PANTHER" id="PTHR23407:SF1">
    <property type="entry name" value="5-FORMYLTETRAHYDROFOLATE CYCLO-LIGASE"/>
    <property type="match status" value="1"/>
</dbReference>
<dbReference type="Pfam" id="PF01812">
    <property type="entry name" value="5-FTHF_cyc-lig"/>
    <property type="match status" value="1"/>
</dbReference>
<sequence length="194" mass="21503">MGDKVIEDKKALRQQLRAKRLDHAASLPPAMQGLVFNRPPAAILDLLPVGATIGLYHSIPGEAPTTRYAAWFFEQGYTLALPYFADAMAPMQFRIWDNPHIDEHLETGPFGQQPLAQAAEVVPEVLFVPLVGFTEDGDRMGQGGGHYDRWLEAHPETVAIGLAWDVQKVEQLPAEPHDRPLSAIITPTRLYGPY</sequence>
<comment type="catalytic activity">
    <reaction evidence="5">
        <text>(6S)-5-formyl-5,6,7,8-tetrahydrofolate + ATP = (6R)-5,10-methenyltetrahydrofolate + ADP + phosphate</text>
        <dbReference type="Rhea" id="RHEA:10488"/>
        <dbReference type="ChEBI" id="CHEBI:30616"/>
        <dbReference type="ChEBI" id="CHEBI:43474"/>
        <dbReference type="ChEBI" id="CHEBI:57455"/>
        <dbReference type="ChEBI" id="CHEBI:57457"/>
        <dbReference type="ChEBI" id="CHEBI:456216"/>
        <dbReference type="EC" id="6.3.3.2"/>
    </reaction>
</comment>
<accession>A0A845AE03</accession>
<keyword evidence="5" id="KW-0479">Metal-binding</keyword>
<evidence type="ECO:0000256" key="3">
    <source>
        <dbReference type="ARBA" id="ARBA00022840"/>
    </source>
</evidence>
<evidence type="ECO:0000313" key="6">
    <source>
        <dbReference type="EMBL" id="MXP25398.1"/>
    </source>
</evidence>
<organism evidence="6 7">
    <name type="scientific">Altericroceibacterium indicum</name>
    <dbReference type="NCBI Taxonomy" id="374177"/>
    <lineage>
        <taxon>Bacteria</taxon>
        <taxon>Pseudomonadati</taxon>
        <taxon>Pseudomonadota</taxon>
        <taxon>Alphaproteobacteria</taxon>
        <taxon>Sphingomonadales</taxon>
        <taxon>Erythrobacteraceae</taxon>
        <taxon>Altericroceibacterium</taxon>
    </lineage>
</organism>
<dbReference type="GO" id="GO:0046872">
    <property type="term" value="F:metal ion binding"/>
    <property type="evidence" value="ECO:0007669"/>
    <property type="project" value="UniProtKB-KW"/>
</dbReference>
<keyword evidence="6" id="KW-0436">Ligase</keyword>
<keyword evidence="7" id="KW-1185">Reference proteome</keyword>
<name>A0A845AE03_9SPHN</name>
<comment type="caution">
    <text evidence="6">The sequence shown here is derived from an EMBL/GenBank/DDBJ whole genome shotgun (WGS) entry which is preliminary data.</text>
</comment>
<dbReference type="GO" id="GO:0009396">
    <property type="term" value="P:folic acid-containing compound biosynthetic process"/>
    <property type="evidence" value="ECO:0007669"/>
    <property type="project" value="TreeGrafter"/>
</dbReference>
<keyword evidence="3 4" id="KW-0067">ATP-binding</keyword>
<dbReference type="EC" id="6.3.3.2" evidence="5"/>
<comment type="cofactor">
    <cofactor evidence="5">
        <name>Mg(2+)</name>
        <dbReference type="ChEBI" id="CHEBI:18420"/>
    </cofactor>
</comment>
<dbReference type="Proteomes" id="UP000460561">
    <property type="component" value="Unassembled WGS sequence"/>
</dbReference>
<evidence type="ECO:0000256" key="2">
    <source>
        <dbReference type="ARBA" id="ARBA00022741"/>
    </source>
</evidence>
<evidence type="ECO:0000313" key="7">
    <source>
        <dbReference type="Proteomes" id="UP000460561"/>
    </source>
</evidence>
<dbReference type="GO" id="GO:0005524">
    <property type="term" value="F:ATP binding"/>
    <property type="evidence" value="ECO:0007669"/>
    <property type="project" value="UniProtKB-KW"/>
</dbReference>
<evidence type="ECO:0000256" key="5">
    <source>
        <dbReference type="RuleBase" id="RU361279"/>
    </source>
</evidence>
<dbReference type="AlphaFoldDB" id="A0A845AE03"/>
<comment type="similarity">
    <text evidence="1 5">Belongs to the 5-formyltetrahydrofolate cyclo-ligase family.</text>
</comment>
<dbReference type="GO" id="GO:0030272">
    <property type="term" value="F:5-formyltetrahydrofolate cyclo-ligase activity"/>
    <property type="evidence" value="ECO:0007669"/>
    <property type="project" value="UniProtKB-EC"/>
</dbReference>
<evidence type="ECO:0000256" key="1">
    <source>
        <dbReference type="ARBA" id="ARBA00010638"/>
    </source>
</evidence>
<dbReference type="InterPro" id="IPR002698">
    <property type="entry name" value="FTHF_cligase"/>
</dbReference>
<dbReference type="NCBIfam" id="TIGR02727">
    <property type="entry name" value="MTHFS_bact"/>
    <property type="match status" value="1"/>
</dbReference>
<protein>
    <recommendedName>
        <fullName evidence="5">5-formyltetrahydrofolate cyclo-ligase</fullName>
        <ecNumber evidence="5">6.3.3.2</ecNumber>
    </recommendedName>
</protein>
<feature type="binding site" evidence="4">
    <location>
        <begin position="139"/>
        <end position="147"/>
    </location>
    <ligand>
        <name>ATP</name>
        <dbReference type="ChEBI" id="CHEBI:30616"/>
    </ligand>
</feature>
<keyword evidence="2 4" id="KW-0547">Nucleotide-binding</keyword>
<gene>
    <name evidence="6" type="ORF">GRI39_04970</name>
</gene>
<dbReference type="OrthoDB" id="9801938at2"/>
<dbReference type="RefSeq" id="WP_160738525.1">
    <property type="nucleotide sequence ID" value="NZ_WTYQ01000001.1"/>
</dbReference>
<dbReference type="InterPro" id="IPR037171">
    <property type="entry name" value="NagB/RpiA_transferase-like"/>
</dbReference>
<dbReference type="EMBL" id="WTYQ01000001">
    <property type="protein sequence ID" value="MXP25398.1"/>
    <property type="molecule type" value="Genomic_DNA"/>
</dbReference>
<proteinExistence type="inferred from homology"/>
<feature type="binding site" evidence="4">
    <location>
        <begin position="9"/>
        <end position="13"/>
    </location>
    <ligand>
        <name>ATP</name>
        <dbReference type="ChEBI" id="CHEBI:30616"/>
    </ligand>
</feature>
<dbReference type="InterPro" id="IPR024185">
    <property type="entry name" value="FTHF_cligase-like_sf"/>
</dbReference>